<dbReference type="EMBL" id="CAJVPM010045021">
    <property type="protein sequence ID" value="CAG8715456.1"/>
    <property type="molecule type" value="Genomic_DNA"/>
</dbReference>
<dbReference type="Proteomes" id="UP000789860">
    <property type="component" value="Unassembled WGS sequence"/>
</dbReference>
<sequence>MLARLSDGYVFDLEKGGQGSSFERRNPSPISTDTPPPKIGISQKTTSDQSSNKPKPINDKTPTDKNAKPIHEAPNNNKPAAKDDKPAAKDDKPAPEAPNHNNPAANNAKLTKASNNSKNNKPVANNYKPTKTSNNFKNNKP</sequence>
<feature type="non-terminal residue" evidence="1">
    <location>
        <position position="141"/>
    </location>
</feature>
<evidence type="ECO:0000313" key="2">
    <source>
        <dbReference type="Proteomes" id="UP000789860"/>
    </source>
</evidence>
<organism evidence="1 2">
    <name type="scientific">Scutellospora calospora</name>
    <dbReference type="NCBI Taxonomy" id="85575"/>
    <lineage>
        <taxon>Eukaryota</taxon>
        <taxon>Fungi</taxon>
        <taxon>Fungi incertae sedis</taxon>
        <taxon>Mucoromycota</taxon>
        <taxon>Glomeromycotina</taxon>
        <taxon>Glomeromycetes</taxon>
        <taxon>Diversisporales</taxon>
        <taxon>Gigasporaceae</taxon>
        <taxon>Scutellospora</taxon>
    </lineage>
</organism>
<protein>
    <submittedName>
        <fullName evidence="1">5193_t:CDS:1</fullName>
    </submittedName>
</protein>
<keyword evidence="2" id="KW-1185">Reference proteome</keyword>
<proteinExistence type="predicted"/>
<gene>
    <name evidence="1" type="ORF">SCALOS_LOCUS11042</name>
</gene>
<accession>A0ACA9PQR4</accession>
<comment type="caution">
    <text evidence="1">The sequence shown here is derived from an EMBL/GenBank/DDBJ whole genome shotgun (WGS) entry which is preliminary data.</text>
</comment>
<evidence type="ECO:0000313" key="1">
    <source>
        <dbReference type="EMBL" id="CAG8715456.1"/>
    </source>
</evidence>
<name>A0ACA9PQR4_9GLOM</name>
<reference evidence="1" key="1">
    <citation type="submission" date="2021-06" db="EMBL/GenBank/DDBJ databases">
        <authorList>
            <person name="Kallberg Y."/>
            <person name="Tangrot J."/>
            <person name="Rosling A."/>
        </authorList>
    </citation>
    <scope>NUCLEOTIDE SEQUENCE</scope>
    <source>
        <strain evidence="1">AU212A</strain>
    </source>
</reference>